<evidence type="ECO:0008006" key="4">
    <source>
        <dbReference type="Google" id="ProtNLM"/>
    </source>
</evidence>
<reference evidence="2 3" key="1">
    <citation type="submission" date="2020-03" db="EMBL/GenBank/DDBJ databases">
        <title>Sequencing the genomes of 1000 actinobacteria strains.</title>
        <authorList>
            <person name="Klenk H.-P."/>
        </authorList>
    </citation>
    <scope>NUCLEOTIDE SEQUENCE [LARGE SCALE GENOMIC DNA]</scope>
    <source>
        <strain evidence="2 3">DSM 45668</strain>
    </source>
</reference>
<keyword evidence="1" id="KW-0472">Membrane</keyword>
<keyword evidence="1" id="KW-0812">Transmembrane</keyword>
<gene>
    <name evidence="2" type="ORF">FHX46_001743</name>
</gene>
<name>A0ABX0SRP7_9PSEU</name>
<proteinExistence type="predicted"/>
<dbReference type="EMBL" id="JAANOU010000001">
    <property type="protein sequence ID" value="NIH79213.1"/>
    <property type="molecule type" value="Genomic_DNA"/>
</dbReference>
<feature type="transmembrane region" description="Helical" evidence="1">
    <location>
        <begin position="14"/>
        <end position="33"/>
    </location>
</feature>
<organism evidence="2 3">
    <name type="scientific">Amycolatopsis viridis</name>
    <dbReference type="NCBI Taxonomy" id="185678"/>
    <lineage>
        <taxon>Bacteria</taxon>
        <taxon>Bacillati</taxon>
        <taxon>Actinomycetota</taxon>
        <taxon>Actinomycetes</taxon>
        <taxon>Pseudonocardiales</taxon>
        <taxon>Pseudonocardiaceae</taxon>
        <taxon>Amycolatopsis</taxon>
    </lineage>
</organism>
<comment type="caution">
    <text evidence="2">The sequence shown here is derived from an EMBL/GenBank/DDBJ whole genome shotgun (WGS) entry which is preliminary data.</text>
</comment>
<sequence>MTAMPAPPAAPPRWLVPVVIVVVSIMVGGGLLARELYRLPEAVPDTILAESTTNRPLAQQPGPDTVELTPDAAAHPRSEVVRTLLQTYYDSINHRDYELWRTVVTRERIQAKPRSTWLDDYGSTRDGSILVYRINPVSDAELRVLVGFTSTQNAEDAPPELPEPCVHWRLVLPLALESGAWKIDAVTGSTTPELSRC</sequence>
<evidence type="ECO:0000313" key="3">
    <source>
        <dbReference type="Proteomes" id="UP000754495"/>
    </source>
</evidence>
<protein>
    <recommendedName>
        <fullName evidence="4">Secreted protein</fullName>
    </recommendedName>
</protein>
<evidence type="ECO:0000313" key="2">
    <source>
        <dbReference type="EMBL" id="NIH79213.1"/>
    </source>
</evidence>
<keyword evidence="1" id="KW-1133">Transmembrane helix</keyword>
<accession>A0ABX0SRP7</accession>
<evidence type="ECO:0000256" key="1">
    <source>
        <dbReference type="SAM" id="Phobius"/>
    </source>
</evidence>
<keyword evidence="3" id="KW-1185">Reference proteome</keyword>
<dbReference type="Proteomes" id="UP000754495">
    <property type="component" value="Unassembled WGS sequence"/>
</dbReference>